<comment type="caution">
    <text evidence="1">The sequence shown here is derived from an EMBL/GenBank/DDBJ whole genome shotgun (WGS) entry which is preliminary data.</text>
</comment>
<reference evidence="1 2" key="1">
    <citation type="submission" date="2019-02" db="EMBL/GenBank/DDBJ databases">
        <authorList>
            <person name="Goldberg S.R."/>
            <person name="Haltli B.A."/>
            <person name="Correa H."/>
            <person name="Russell K.G."/>
        </authorList>
    </citation>
    <scope>NUCLEOTIDE SEQUENCE [LARGE SCALE GENOMIC DNA]</scope>
    <source>
        <strain evidence="1 2">JCM 16186</strain>
    </source>
</reference>
<dbReference type="EMBL" id="SMLW01000675">
    <property type="protein sequence ID" value="MTI28903.1"/>
    <property type="molecule type" value="Genomic_DNA"/>
</dbReference>
<protein>
    <recommendedName>
        <fullName evidence="3">GIY-YIG domain-containing protein</fullName>
    </recommendedName>
</protein>
<gene>
    <name evidence="1" type="ORF">E1163_28340</name>
</gene>
<dbReference type="RefSeq" id="WP_155176877.1">
    <property type="nucleotide sequence ID" value="NZ_BAAAFL010000008.1"/>
</dbReference>
<dbReference type="InterPro" id="IPR035901">
    <property type="entry name" value="GIY-YIG_endonuc_sf"/>
</dbReference>
<dbReference type="Gene3D" id="3.40.1440.10">
    <property type="entry name" value="GIY-YIG endonuclease"/>
    <property type="match status" value="1"/>
</dbReference>
<evidence type="ECO:0000313" key="1">
    <source>
        <dbReference type="EMBL" id="MTI28903.1"/>
    </source>
</evidence>
<dbReference type="SUPFAM" id="SSF82771">
    <property type="entry name" value="GIY-YIG endonuclease"/>
    <property type="match status" value="1"/>
</dbReference>
<dbReference type="Proteomes" id="UP000798808">
    <property type="component" value="Unassembled WGS sequence"/>
</dbReference>
<evidence type="ECO:0000313" key="2">
    <source>
        <dbReference type="Proteomes" id="UP000798808"/>
    </source>
</evidence>
<keyword evidence="2" id="KW-1185">Reference proteome</keyword>
<sequence>MITTTTTMNNFEHTFEEYTQEYLPKKLEVFKSLMGKAFRVKDLFGKGQGEKSIIKKLGRLSDFKGVYAFIDDGEVIYVGTSEKVINRLSYHVKGYTKYQAHLAWELAKENDLYLNKKNQTPNLEKAKSMIMNMKVLFMEVTSPVERHLLEIYSCMHFDCRFNFFETHR</sequence>
<name>A0ABW9RY64_9BACT</name>
<proteinExistence type="predicted"/>
<organism evidence="1 2">
    <name type="scientific">Fulvivirga kasyanovii</name>
    <dbReference type="NCBI Taxonomy" id="396812"/>
    <lineage>
        <taxon>Bacteria</taxon>
        <taxon>Pseudomonadati</taxon>
        <taxon>Bacteroidota</taxon>
        <taxon>Cytophagia</taxon>
        <taxon>Cytophagales</taxon>
        <taxon>Fulvivirgaceae</taxon>
        <taxon>Fulvivirga</taxon>
    </lineage>
</organism>
<accession>A0ABW9RY64</accession>
<evidence type="ECO:0008006" key="3">
    <source>
        <dbReference type="Google" id="ProtNLM"/>
    </source>
</evidence>